<sequence>AVQQLLGPPSIIGFAKDLDLEKSLFSQATLHKVDEWLTDIWSISNDGYDNSALRKHVGKTLDHIPDWLEDHLESNEESLEPHWTETETAISKISSSKSSVGSESVSVEPASWVSAVVLFTLAKIYSLGPLTTQRFVGIIQFIGSGGLLKEAPLLSNTPPSRRLHEALKKSGHTCWSERSCGPNSFTNLYFSAYSPLLGTSDVPVVGCEERNHRTQCAACHTKCAFYDLSLALDDELLGPLQSLTDKDKKGKVKRLIIKLNYTRYQKELDGYYPHPLKGDDLEMLTKKLSSLSNLLQYALDNGKEMGILDEYDAISLGYGPKNEYPDDCDSESDPGEDTHSSSHSNPGNTAQPFQPVFTQEEDTLDLGYLESSIQGSNSIIEDNSSQAYDGNSVNLSTSTRELSQIQNISEGQTTLLHPPHPPSYPYTLPEPAHFQHPISFQPPILNQQSWTDYTAQSHSGSTRSTRSTDLLPMPHFPSQEIQNAQAGMQDSDSGDSTQHMQQINVSNGLNNPNPSLININWSSPPVLRDQTFDNSFISETGTAHNTNRTYPIYQATKTTTSRQDVYRVKKQLIFMLDLLFGKESKKIQITGGKLPWRNLFKILQEHACEFENWPAGIPEPSTQNGIEKAPQGEIKAIYKALVDKECPLRIRRIDGQLVGSADHIFISQDPLGSGGSGTKRSRDEQGSDIEEREGHFRQSLADFAPLSVTCDHAQFPQLSFVRTFKNTKFRTLFGFADFSVT</sequence>
<reference evidence="2 3" key="1">
    <citation type="journal article" date="2019" name="Nat. Ecol. Evol.">
        <title>Megaphylogeny resolves global patterns of mushroom evolution.</title>
        <authorList>
            <person name="Varga T."/>
            <person name="Krizsan K."/>
            <person name="Foldi C."/>
            <person name="Dima B."/>
            <person name="Sanchez-Garcia M."/>
            <person name="Sanchez-Ramirez S."/>
            <person name="Szollosi G.J."/>
            <person name="Szarkandi J.G."/>
            <person name="Papp V."/>
            <person name="Albert L."/>
            <person name="Andreopoulos W."/>
            <person name="Angelini C."/>
            <person name="Antonin V."/>
            <person name="Barry K.W."/>
            <person name="Bougher N.L."/>
            <person name="Buchanan P."/>
            <person name="Buyck B."/>
            <person name="Bense V."/>
            <person name="Catcheside P."/>
            <person name="Chovatia M."/>
            <person name="Cooper J."/>
            <person name="Damon W."/>
            <person name="Desjardin D."/>
            <person name="Finy P."/>
            <person name="Geml J."/>
            <person name="Haridas S."/>
            <person name="Hughes K."/>
            <person name="Justo A."/>
            <person name="Karasinski D."/>
            <person name="Kautmanova I."/>
            <person name="Kiss B."/>
            <person name="Kocsube S."/>
            <person name="Kotiranta H."/>
            <person name="LaButti K.M."/>
            <person name="Lechner B.E."/>
            <person name="Liimatainen K."/>
            <person name="Lipzen A."/>
            <person name="Lukacs Z."/>
            <person name="Mihaltcheva S."/>
            <person name="Morgado L.N."/>
            <person name="Niskanen T."/>
            <person name="Noordeloos M.E."/>
            <person name="Ohm R.A."/>
            <person name="Ortiz-Santana B."/>
            <person name="Ovrebo C."/>
            <person name="Racz N."/>
            <person name="Riley R."/>
            <person name="Savchenko A."/>
            <person name="Shiryaev A."/>
            <person name="Soop K."/>
            <person name="Spirin V."/>
            <person name="Szebenyi C."/>
            <person name="Tomsovsky M."/>
            <person name="Tulloss R.E."/>
            <person name="Uehling J."/>
            <person name="Grigoriev I.V."/>
            <person name="Vagvolgyi C."/>
            <person name="Papp T."/>
            <person name="Martin F.M."/>
            <person name="Miettinen O."/>
            <person name="Hibbett D.S."/>
            <person name="Nagy L.G."/>
        </authorList>
    </citation>
    <scope>NUCLEOTIDE SEQUENCE [LARGE SCALE GENOMIC DNA]</scope>
    <source>
        <strain evidence="2 3">CBS 962.96</strain>
    </source>
</reference>
<feature type="region of interest" description="Disordered" evidence="1">
    <location>
        <begin position="668"/>
        <end position="693"/>
    </location>
</feature>
<evidence type="ECO:0000313" key="3">
    <source>
        <dbReference type="Proteomes" id="UP000297245"/>
    </source>
</evidence>
<protein>
    <submittedName>
        <fullName evidence="2">Uncharacterized protein</fullName>
    </submittedName>
</protein>
<name>A0A4S8KM32_DENBC</name>
<accession>A0A4S8KM32</accession>
<evidence type="ECO:0000313" key="2">
    <source>
        <dbReference type="EMBL" id="THU76268.1"/>
    </source>
</evidence>
<keyword evidence="3" id="KW-1185">Reference proteome</keyword>
<organism evidence="2 3">
    <name type="scientific">Dendrothele bispora (strain CBS 962.96)</name>
    <dbReference type="NCBI Taxonomy" id="1314807"/>
    <lineage>
        <taxon>Eukaryota</taxon>
        <taxon>Fungi</taxon>
        <taxon>Dikarya</taxon>
        <taxon>Basidiomycota</taxon>
        <taxon>Agaricomycotina</taxon>
        <taxon>Agaricomycetes</taxon>
        <taxon>Agaricomycetidae</taxon>
        <taxon>Agaricales</taxon>
        <taxon>Agaricales incertae sedis</taxon>
        <taxon>Dendrothele</taxon>
    </lineage>
</organism>
<dbReference type="Proteomes" id="UP000297245">
    <property type="component" value="Unassembled WGS sequence"/>
</dbReference>
<dbReference type="OrthoDB" id="3115065at2759"/>
<dbReference type="AlphaFoldDB" id="A0A4S8KM32"/>
<feature type="non-terminal residue" evidence="2">
    <location>
        <position position="1"/>
    </location>
</feature>
<gene>
    <name evidence="2" type="ORF">K435DRAFT_901035</name>
</gene>
<dbReference type="EMBL" id="ML181029">
    <property type="protein sequence ID" value="THU76268.1"/>
    <property type="molecule type" value="Genomic_DNA"/>
</dbReference>
<proteinExistence type="predicted"/>
<evidence type="ECO:0000256" key="1">
    <source>
        <dbReference type="SAM" id="MobiDB-lite"/>
    </source>
</evidence>
<feature type="region of interest" description="Disordered" evidence="1">
    <location>
        <begin position="320"/>
        <end position="353"/>
    </location>
</feature>
<feature type="compositionally biased region" description="Acidic residues" evidence="1">
    <location>
        <begin position="325"/>
        <end position="335"/>
    </location>
</feature>
<feature type="compositionally biased region" description="Polar residues" evidence="1">
    <location>
        <begin position="341"/>
        <end position="352"/>
    </location>
</feature>